<dbReference type="AlphaFoldDB" id="A0A8X6X3Y0"/>
<accession>A0A8X6X3Y0</accession>
<keyword evidence="2" id="KW-1185">Reference proteome</keyword>
<dbReference type="OrthoDB" id="6437112at2759"/>
<reference evidence="1" key="1">
    <citation type="submission" date="2020-08" db="EMBL/GenBank/DDBJ databases">
        <title>Multicomponent nature underlies the extraordinary mechanical properties of spider dragline silk.</title>
        <authorList>
            <person name="Kono N."/>
            <person name="Nakamura H."/>
            <person name="Mori M."/>
            <person name="Yoshida Y."/>
            <person name="Ohtoshi R."/>
            <person name="Malay A.D."/>
            <person name="Moran D.A.P."/>
            <person name="Tomita M."/>
            <person name="Numata K."/>
            <person name="Arakawa K."/>
        </authorList>
    </citation>
    <scope>NUCLEOTIDE SEQUENCE</scope>
</reference>
<dbReference type="Proteomes" id="UP000886998">
    <property type="component" value="Unassembled WGS sequence"/>
</dbReference>
<evidence type="ECO:0000313" key="2">
    <source>
        <dbReference type="Proteomes" id="UP000886998"/>
    </source>
</evidence>
<dbReference type="EMBL" id="BMAV01005492">
    <property type="protein sequence ID" value="GFY46567.1"/>
    <property type="molecule type" value="Genomic_DNA"/>
</dbReference>
<proteinExistence type="predicted"/>
<sequence>MFETLDSADLNPVRDESLLNTFFRKLKRVRDLDLSKLRRSRTCQFYCEPAIANRDSGVGGSLHDAEPLVRIMINHCLRCLRRKGFMNKIMQRRLQKREVVCFSFE</sequence>
<name>A0A8X6X3Y0_9ARAC</name>
<protein>
    <submittedName>
        <fullName evidence="1">Uncharacterized protein</fullName>
    </submittedName>
</protein>
<organism evidence="1 2">
    <name type="scientific">Trichonephila inaurata madagascariensis</name>
    <dbReference type="NCBI Taxonomy" id="2747483"/>
    <lineage>
        <taxon>Eukaryota</taxon>
        <taxon>Metazoa</taxon>
        <taxon>Ecdysozoa</taxon>
        <taxon>Arthropoda</taxon>
        <taxon>Chelicerata</taxon>
        <taxon>Arachnida</taxon>
        <taxon>Araneae</taxon>
        <taxon>Araneomorphae</taxon>
        <taxon>Entelegynae</taxon>
        <taxon>Araneoidea</taxon>
        <taxon>Nephilidae</taxon>
        <taxon>Trichonephila</taxon>
        <taxon>Trichonephila inaurata</taxon>
    </lineage>
</organism>
<gene>
    <name evidence="1" type="primary">AVEN_186538_1</name>
    <name evidence="1" type="ORF">TNIN_491951</name>
</gene>
<comment type="caution">
    <text evidence="1">The sequence shown here is derived from an EMBL/GenBank/DDBJ whole genome shotgun (WGS) entry which is preliminary data.</text>
</comment>
<evidence type="ECO:0000313" key="1">
    <source>
        <dbReference type="EMBL" id="GFY46567.1"/>
    </source>
</evidence>